<gene>
    <name evidence="2" type="ORF">MARCHEWKA_00350</name>
</gene>
<evidence type="ECO:0000256" key="1">
    <source>
        <dbReference type="SAM" id="MobiDB-lite"/>
    </source>
</evidence>
<reference evidence="2" key="1">
    <citation type="submission" date="2022-04" db="EMBL/GenBank/DDBJ databases">
        <authorList>
            <person name="Friedrich I."/>
            <person name="Schneider D."/>
            <person name="Poehlein A."/>
            <person name="Hertel R."/>
            <person name="Daniel R."/>
        </authorList>
    </citation>
    <scope>NUCLEOTIDE SEQUENCE</scope>
</reference>
<dbReference type="Proteomes" id="UP001056634">
    <property type="component" value="Segment"/>
</dbReference>
<name>A0A9E7SQR4_9CAUD</name>
<proteinExistence type="predicted"/>
<keyword evidence="3" id="KW-1185">Reference proteome</keyword>
<dbReference type="EMBL" id="ON529851">
    <property type="protein sequence ID" value="UTC28548.1"/>
    <property type="molecule type" value="Genomic_DNA"/>
</dbReference>
<organism evidence="2 3">
    <name type="scientific">Brevundimonas phage vB_BpoS-Marchewka</name>
    <dbReference type="NCBI Taxonomy" id="2948604"/>
    <lineage>
        <taxon>Viruses</taxon>
        <taxon>Duplodnaviria</taxon>
        <taxon>Heunggongvirae</taxon>
        <taxon>Uroviricota</taxon>
        <taxon>Caudoviricetes</taxon>
        <taxon>Jeanschmidtviridae</taxon>
        <taxon>Marchewkavirus</taxon>
        <taxon>Marchewkavirus marchewka</taxon>
    </lineage>
</organism>
<sequence>MATERVYHPETCEPFDVPTAKASNLVLEHGWSRTPWTRVEVVAPVEIVVDDVEALIVLAEPEDAEEAPRGRGRGRQRRTVEADLDSTDVVDDADGSWRS</sequence>
<evidence type="ECO:0000313" key="3">
    <source>
        <dbReference type="Proteomes" id="UP001056634"/>
    </source>
</evidence>
<protein>
    <submittedName>
        <fullName evidence="2">Uncharacterized protein</fullName>
    </submittedName>
</protein>
<evidence type="ECO:0000313" key="2">
    <source>
        <dbReference type="EMBL" id="UTC28548.1"/>
    </source>
</evidence>
<accession>A0A9E7SQR4</accession>
<feature type="region of interest" description="Disordered" evidence="1">
    <location>
        <begin position="61"/>
        <end position="99"/>
    </location>
</feature>
<feature type="compositionally biased region" description="Acidic residues" evidence="1">
    <location>
        <begin position="82"/>
        <end position="99"/>
    </location>
</feature>